<dbReference type="EMBL" id="JACIGK010000025">
    <property type="protein sequence ID" value="MBB4267381.1"/>
    <property type="molecule type" value="Genomic_DNA"/>
</dbReference>
<dbReference type="InterPro" id="IPR018637">
    <property type="entry name" value="DUF2059"/>
</dbReference>
<dbReference type="RefSeq" id="WP_184046721.1">
    <property type="nucleotide sequence ID" value="NZ_JACIGK010000025.1"/>
</dbReference>
<proteinExistence type="predicted"/>
<protein>
    <recommendedName>
        <fullName evidence="1">DUF2059 domain-containing protein</fullName>
    </recommendedName>
</protein>
<dbReference type="AlphaFoldDB" id="A0A7W6WBD2"/>
<accession>A0A7W6WBD2</accession>
<evidence type="ECO:0000259" key="1">
    <source>
        <dbReference type="Pfam" id="PF09832"/>
    </source>
</evidence>
<dbReference type="Pfam" id="PF09832">
    <property type="entry name" value="DUF2059"/>
    <property type="match status" value="1"/>
</dbReference>
<evidence type="ECO:0000313" key="3">
    <source>
        <dbReference type="Proteomes" id="UP000554286"/>
    </source>
</evidence>
<keyword evidence="3" id="KW-1185">Reference proteome</keyword>
<name>A0A7W6WBD2_9PROT</name>
<reference evidence="2 3" key="1">
    <citation type="submission" date="2020-08" db="EMBL/GenBank/DDBJ databases">
        <title>Genome sequencing of Purple Non-Sulfur Bacteria from various extreme environments.</title>
        <authorList>
            <person name="Mayer M."/>
        </authorList>
    </citation>
    <scope>NUCLEOTIDE SEQUENCE [LARGE SCALE GENOMIC DNA]</scope>
    <source>
        <strain evidence="2 3">JA131</strain>
    </source>
</reference>
<feature type="domain" description="DUF2059" evidence="1">
    <location>
        <begin position="96"/>
        <end position="152"/>
    </location>
</feature>
<comment type="caution">
    <text evidence="2">The sequence shown here is derived from an EMBL/GenBank/DDBJ whole genome shotgun (WGS) entry which is preliminary data.</text>
</comment>
<gene>
    <name evidence="2" type="ORF">GGD89_003022</name>
</gene>
<organism evidence="2 3">
    <name type="scientific">Roseospira visakhapatnamensis</name>
    <dbReference type="NCBI Taxonomy" id="390880"/>
    <lineage>
        <taxon>Bacteria</taxon>
        <taxon>Pseudomonadati</taxon>
        <taxon>Pseudomonadota</taxon>
        <taxon>Alphaproteobacteria</taxon>
        <taxon>Rhodospirillales</taxon>
        <taxon>Rhodospirillaceae</taxon>
        <taxon>Roseospira</taxon>
    </lineage>
</organism>
<dbReference type="Proteomes" id="UP000554286">
    <property type="component" value="Unassembled WGS sequence"/>
</dbReference>
<evidence type="ECO:0000313" key="2">
    <source>
        <dbReference type="EMBL" id="MBB4267381.1"/>
    </source>
</evidence>
<sequence length="164" mass="17696">MIPRLPTRPRVPTRGILSLGVLALGVLTLAAGLLLGPVALAMPDTPANRRAEAERYERAVPVSRVLEASITQVAVLLPPEHRAGFAEKARREIDQDALRAVMLTALSETFTADELAAMTAFFGSEVGRSVSAKMTRYMHQVMPLVLGEVQAAATRYAQEHAAPR</sequence>